<evidence type="ECO:0000256" key="1">
    <source>
        <dbReference type="SAM" id="MobiDB-lite"/>
    </source>
</evidence>
<dbReference type="SUPFAM" id="SSF52833">
    <property type="entry name" value="Thioredoxin-like"/>
    <property type="match status" value="1"/>
</dbReference>
<comment type="caution">
    <text evidence="4">The sequence shown here is derived from an EMBL/GenBank/DDBJ whole genome shotgun (WGS) entry which is preliminary data.</text>
</comment>
<dbReference type="Gene3D" id="3.40.30.10">
    <property type="entry name" value="Glutaredoxin"/>
    <property type="match status" value="1"/>
</dbReference>
<feature type="region of interest" description="Disordered" evidence="1">
    <location>
        <begin position="31"/>
        <end position="66"/>
    </location>
</feature>
<evidence type="ECO:0000259" key="3">
    <source>
        <dbReference type="PROSITE" id="PS51352"/>
    </source>
</evidence>
<name>A0AB73B8V8_CORFL</name>
<dbReference type="RefSeq" id="WP_075728986.1">
    <property type="nucleotide sequence ID" value="NZ_BJNB01000032.1"/>
</dbReference>
<evidence type="ECO:0000313" key="5">
    <source>
        <dbReference type="Proteomes" id="UP000315353"/>
    </source>
</evidence>
<accession>A0AB73B8V8</accession>
<keyword evidence="2" id="KW-1133">Transmembrane helix</keyword>
<dbReference type="InterPro" id="IPR013766">
    <property type="entry name" value="Thioredoxin_domain"/>
</dbReference>
<sequence length="201" mass="21047">MRKYLFATMVAALVIGVIVVIAAASLLSGHSQRSGENREPAQGNEASPSTGALGGEDGEVASRPDCPAGPVAGVDLDCLGGQDSLPSADEGITVVNLWAWWCEPCRTELPLLEQVAKAHTDWQVVGVHADRDARKGAAFLNDRGIDLASYQDSDNAFAGEHGLPGVIPITLVLVDGQVKGTFIQPFESVEDIESAVQGALE</sequence>
<keyword evidence="2" id="KW-0812">Transmembrane</keyword>
<dbReference type="AlphaFoldDB" id="A0AB73B8V8"/>
<feature type="domain" description="Thioredoxin" evidence="3">
    <location>
        <begin position="41"/>
        <end position="201"/>
    </location>
</feature>
<keyword evidence="2" id="KW-0472">Membrane</keyword>
<gene>
    <name evidence="4" type="ORF">CFL01nite_18610</name>
</gene>
<evidence type="ECO:0000256" key="2">
    <source>
        <dbReference type="SAM" id="Phobius"/>
    </source>
</evidence>
<dbReference type="GO" id="GO:0016209">
    <property type="term" value="F:antioxidant activity"/>
    <property type="evidence" value="ECO:0007669"/>
    <property type="project" value="InterPro"/>
</dbReference>
<feature type="transmembrane region" description="Helical" evidence="2">
    <location>
        <begin position="6"/>
        <end position="28"/>
    </location>
</feature>
<dbReference type="GeneID" id="82879378"/>
<dbReference type="Proteomes" id="UP000315353">
    <property type="component" value="Unassembled WGS sequence"/>
</dbReference>
<dbReference type="PROSITE" id="PS51352">
    <property type="entry name" value="THIOREDOXIN_2"/>
    <property type="match status" value="1"/>
</dbReference>
<dbReference type="EMBL" id="BJNB01000032">
    <property type="protein sequence ID" value="GEB98366.1"/>
    <property type="molecule type" value="Genomic_DNA"/>
</dbReference>
<dbReference type="InterPro" id="IPR050553">
    <property type="entry name" value="Thioredoxin_ResA/DsbE_sf"/>
</dbReference>
<dbReference type="InterPro" id="IPR000866">
    <property type="entry name" value="AhpC/TSA"/>
</dbReference>
<dbReference type="InterPro" id="IPR017937">
    <property type="entry name" value="Thioredoxin_CS"/>
</dbReference>
<dbReference type="PANTHER" id="PTHR42852">
    <property type="entry name" value="THIOL:DISULFIDE INTERCHANGE PROTEIN DSBE"/>
    <property type="match status" value="1"/>
</dbReference>
<dbReference type="Pfam" id="PF00578">
    <property type="entry name" value="AhpC-TSA"/>
    <property type="match status" value="1"/>
</dbReference>
<dbReference type="InterPro" id="IPR036249">
    <property type="entry name" value="Thioredoxin-like_sf"/>
</dbReference>
<reference evidence="4 5" key="1">
    <citation type="submission" date="2019-06" db="EMBL/GenBank/DDBJ databases">
        <title>Whole genome shotgun sequence of Corynebacterium flavescens NBRC 14136.</title>
        <authorList>
            <person name="Hosoyama A."/>
            <person name="Uohara A."/>
            <person name="Ohji S."/>
            <person name="Ichikawa N."/>
        </authorList>
    </citation>
    <scope>NUCLEOTIDE SEQUENCE [LARGE SCALE GENOMIC DNA]</scope>
    <source>
        <strain evidence="4 5">NBRC 14136</strain>
    </source>
</reference>
<evidence type="ECO:0000313" key="4">
    <source>
        <dbReference type="EMBL" id="GEB98366.1"/>
    </source>
</evidence>
<dbReference type="PROSITE" id="PS00194">
    <property type="entry name" value="THIOREDOXIN_1"/>
    <property type="match status" value="1"/>
</dbReference>
<dbReference type="CDD" id="cd02966">
    <property type="entry name" value="TlpA_like_family"/>
    <property type="match status" value="1"/>
</dbReference>
<protein>
    <submittedName>
        <fullName evidence="4">Membrane protein</fullName>
    </submittedName>
</protein>
<proteinExistence type="predicted"/>
<dbReference type="PANTHER" id="PTHR42852:SF13">
    <property type="entry name" value="PROTEIN DIPZ"/>
    <property type="match status" value="1"/>
</dbReference>
<organism evidence="4 5">
    <name type="scientific">Corynebacterium flavescens</name>
    <dbReference type="NCBI Taxonomy" id="28028"/>
    <lineage>
        <taxon>Bacteria</taxon>
        <taxon>Bacillati</taxon>
        <taxon>Actinomycetota</taxon>
        <taxon>Actinomycetes</taxon>
        <taxon>Mycobacteriales</taxon>
        <taxon>Corynebacteriaceae</taxon>
        <taxon>Corynebacterium</taxon>
    </lineage>
</organism>
<dbReference type="GO" id="GO:0016491">
    <property type="term" value="F:oxidoreductase activity"/>
    <property type="evidence" value="ECO:0007669"/>
    <property type="project" value="InterPro"/>
</dbReference>